<feature type="region of interest" description="Disordered" evidence="1">
    <location>
        <begin position="679"/>
        <end position="713"/>
    </location>
</feature>
<feature type="compositionally biased region" description="Basic residues" evidence="1">
    <location>
        <begin position="464"/>
        <end position="476"/>
    </location>
</feature>
<feature type="compositionally biased region" description="Low complexity" evidence="1">
    <location>
        <begin position="477"/>
        <end position="493"/>
    </location>
</feature>
<protein>
    <submittedName>
        <fullName evidence="2">Uncharacterized protein</fullName>
    </submittedName>
</protein>
<evidence type="ECO:0000313" key="3">
    <source>
        <dbReference type="Proteomes" id="UP000322899"/>
    </source>
</evidence>
<feature type="compositionally biased region" description="Acidic residues" evidence="1">
    <location>
        <begin position="685"/>
        <end position="694"/>
    </location>
</feature>
<dbReference type="Proteomes" id="UP000322899">
    <property type="component" value="Unassembled WGS sequence"/>
</dbReference>
<feature type="compositionally biased region" description="Low complexity" evidence="1">
    <location>
        <begin position="778"/>
        <end position="791"/>
    </location>
</feature>
<dbReference type="AlphaFoldDB" id="A0A5A8EM27"/>
<feature type="compositionally biased region" description="Gly residues" evidence="1">
    <location>
        <begin position="860"/>
        <end position="870"/>
    </location>
</feature>
<sequence>MELYPRPRGTTGAERGMEARGVDDLADLARTRPSKIPDLGAALEAHLARDLRRERFGFIEISVTAACAIIAQSAPRAAAAGPQAAGADSTVLEVFDIHARRIIERLLACPEPRIRAAAAAACGRLLLALPPELDRRRASRALLTLVTAALPSETVAFAAPPVLPALAGSPWLSSAIVPHAAPGGAARDAVALRLRLLACARMLLGSAGASALREGGAAVLSFAVRTLFRAVTPSGEATPGPAQMADPVTQAHFPHARLLRAAVGARGDPRTTATDSALSRLWLAAMAPAMSASLAAGGRLPPDPASVLLAAACIRSVALSADATVGEEVASALLGAGTKAGDWSNPAASLLLLRLFDPSSGPAAECDEGLAWAVEAAVGSTEALASSLPEDERVALTTAEAQGSDSEDNDDPAGAEDGPAGSGRRSRRGHGRRSSSDGGGRGGPGSRAVSAGRGVPRAIGRALARLRRATKRKSSKARAGGLRGRAAGAAGAHKGSGHRRASASPATPGEDSMHRRRNRSVGFAIAGRQSQSTGLPLAVELVRRAVRGLEIAAAAEARAAATGSAQAPRQPAGRSDLLPASLPPSAGLSHAAVLLAESRNRIGAYAAELCASLIRCATAQSQREGETSGVAAATKACLASLMWRSPTPDDAARLQLRLLDETQRLLDDHLVSVAAHSGGSFVADGDSEDDDNDEPASGSTSPPSVAPSAGPAFPFTPGCVREPSAAARAVSAAAVDAVPAAALSRAAAASEASLRAVAAYGILAPLWPHAVTTATDSASDAASDGAGSLGSEPDLAVPAGDDSSRLESESEQPPTAEGRREPQAPEQESVTVEVTRLRFFDAIASILESPALAASADGAGRNGGTGGAQGEGAEAGEEAAVWATSAAARAARASVAGDAAVLTSDDIDAAVADEAAAKGVMDTARRLAIEGGGGSRPARSSLSSSRSSSAEEDLLSQALAGLPAAPRDGAARQRRPLELPAREALARHTFLGVSADNATLAAIGGGLAMSQRSAVAV</sequence>
<feature type="region of interest" description="Disordered" evidence="1">
    <location>
        <begin position="399"/>
        <end position="516"/>
    </location>
</feature>
<feature type="region of interest" description="Disordered" evidence="1">
    <location>
        <begin position="778"/>
        <end position="830"/>
    </location>
</feature>
<feature type="compositionally biased region" description="Acidic residues" evidence="1">
    <location>
        <begin position="405"/>
        <end position="414"/>
    </location>
</feature>
<evidence type="ECO:0000313" key="2">
    <source>
        <dbReference type="EMBL" id="KAA0178168.1"/>
    </source>
</evidence>
<reference evidence="2 3" key="1">
    <citation type="submission" date="2019-07" db="EMBL/GenBank/DDBJ databases">
        <title>Genomes of Cafeteria roenbergensis.</title>
        <authorList>
            <person name="Fischer M.G."/>
            <person name="Hackl T."/>
            <person name="Roman M."/>
        </authorList>
    </citation>
    <scope>NUCLEOTIDE SEQUENCE [LARGE SCALE GENOMIC DNA]</scope>
    <source>
        <strain evidence="2 3">E4-10P</strain>
    </source>
</reference>
<feature type="region of interest" description="Disordered" evidence="1">
    <location>
        <begin position="929"/>
        <end position="954"/>
    </location>
</feature>
<gene>
    <name evidence="2" type="ORF">FNF27_00025</name>
</gene>
<feature type="compositionally biased region" description="Basic residues" evidence="1">
    <location>
        <begin position="424"/>
        <end position="433"/>
    </location>
</feature>
<feature type="compositionally biased region" description="Low complexity" evidence="1">
    <location>
        <begin position="446"/>
        <end position="463"/>
    </location>
</feature>
<feature type="compositionally biased region" description="Low complexity" evidence="1">
    <location>
        <begin position="695"/>
        <end position="712"/>
    </location>
</feature>
<comment type="caution">
    <text evidence="2">The sequence shown here is derived from an EMBL/GenBank/DDBJ whole genome shotgun (WGS) entry which is preliminary data.</text>
</comment>
<feature type="compositionally biased region" description="Low complexity" evidence="1">
    <location>
        <begin position="936"/>
        <end position="948"/>
    </location>
</feature>
<accession>A0A5A8EM27</accession>
<evidence type="ECO:0000256" key="1">
    <source>
        <dbReference type="SAM" id="MobiDB-lite"/>
    </source>
</evidence>
<dbReference type="EMBL" id="VLTO01000001">
    <property type="protein sequence ID" value="KAA0178168.1"/>
    <property type="molecule type" value="Genomic_DNA"/>
</dbReference>
<proteinExistence type="predicted"/>
<organism evidence="2 3">
    <name type="scientific">Cafeteria roenbergensis</name>
    <name type="common">Marine flagellate</name>
    <dbReference type="NCBI Taxonomy" id="33653"/>
    <lineage>
        <taxon>Eukaryota</taxon>
        <taxon>Sar</taxon>
        <taxon>Stramenopiles</taxon>
        <taxon>Bigyra</taxon>
        <taxon>Opalozoa</taxon>
        <taxon>Bicosoecida</taxon>
        <taxon>Cafeteriaceae</taxon>
        <taxon>Cafeteria</taxon>
    </lineage>
</organism>
<name>A0A5A8EM27_CAFRO</name>
<feature type="region of interest" description="Disordered" evidence="1">
    <location>
        <begin position="561"/>
        <end position="581"/>
    </location>
</feature>
<feature type="region of interest" description="Disordered" evidence="1">
    <location>
        <begin position="855"/>
        <end position="877"/>
    </location>
</feature>